<keyword evidence="13" id="KW-0862">Zinc</keyword>
<comment type="subcellular location">
    <subcellularLocation>
        <location evidence="2">Peroxisome membrane</location>
        <topology evidence="2">Multi-pass membrane protein</topology>
    </subcellularLocation>
</comment>
<dbReference type="Gene3D" id="3.30.40.10">
    <property type="entry name" value="Zinc/RING finger domain, C3HC4 (zinc finger)"/>
    <property type="match status" value="1"/>
</dbReference>
<keyword evidence="22" id="KW-1185">Reference proteome</keyword>
<dbReference type="OrthoDB" id="6270329at2759"/>
<dbReference type="EMBL" id="SDIL01000041">
    <property type="protein sequence ID" value="RXK38817.1"/>
    <property type="molecule type" value="Genomic_DNA"/>
</dbReference>
<dbReference type="STRING" id="5217.A0A4V1M418"/>
<evidence type="ECO:0000256" key="1">
    <source>
        <dbReference type="ARBA" id="ARBA00000900"/>
    </source>
</evidence>
<evidence type="ECO:0000313" key="21">
    <source>
        <dbReference type="EMBL" id="RXK38817.1"/>
    </source>
</evidence>
<keyword evidence="8" id="KW-0808">Transferase</keyword>
<protein>
    <recommendedName>
        <fullName evidence="5">RING-type E3 ubiquitin transferase</fullName>
        <ecNumber evidence="5">2.3.2.27</ecNumber>
    </recommendedName>
    <alternativeName>
        <fullName evidence="18">Peroxin-10</fullName>
    </alternativeName>
</protein>
<proteinExistence type="inferred from homology"/>
<dbReference type="PANTHER" id="PTHR23350:SF0">
    <property type="entry name" value="PEROXISOME BIOGENESIS FACTOR 10"/>
    <property type="match status" value="1"/>
</dbReference>
<evidence type="ECO:0000256" key="8">
    <source>
        <dbReference type="ARBA" id="ARBA00022679"/>
    </source>
</evidence>
<evidence type="ECO:0000256" key="16">
    <source>
        <dbReference type="ARBA" id="ARBA00023136"/>
    </source>
</evidence>
<dbReference type="InterPro" id="IPR025654">
    <property type="entry name" value="PEX2/10"/>
</dbReference>
<evidence type="ECO:0000256" key="13">
    <source>
        <dbReference type="ARBA" id="ARBA00022833"/>
    </source>
</evidence>
<dbReference type="SUPFAM" id="SSF57850">
    <property type="entry name" value="RING/U-box"/>
    <property type="match status" value="1"/>
</dbReference>
<dbReference type="InParanoid" id="A0A4V1M418"/>
<dbReference type="PROSITE" id="PS50089">
    <property type="entry name" value="ZF_RING_2"/>
    <property type="match status" value="1"/>
</dbReference>
<dbReference type="PROSITE" id="PS00518">
    <property type="entry name" value="ZF_RING_1"/>
    <property type="match status" value="1"/>
</dbReference>
<evidence type="ECO:0000256" key="9">
    <source>
        <dbReference type="ARBA" id="ARBA00022692"/>
    </source>
</evidence>
<dbReference type="EC" id="2.3.2.27" evidence="5"/>
<gene>
    <name evidence="21" type="ORF">M231_03872</name>
</gene>
<evidence type="ECO:0000256" key="17">
    <source>
        <dbReference type="ARBA" id="ARBA00023140"/>
    </source>
</evidence>
<feature type="domain" description="RING-type" evidence="20">
    <location>
        <begin position="292"/>
        <end position="335"/>
    </location>
</feature>
<dbReference type="Pfam" id="PF04757">
    <property type="entry name" value="Pex2_Pex12"/>
    <property type="match status" value="1"/>
</dbReference>
<accession>A0A4V1M418</accession>
<dbReference type="Pfam" id="PF14634">
    <property type="entry name" value="zf-RING_5"/>
    <property type="match status" value="1"/>
</dbReference>
<keyword evidence="6" id="KW-0813">Transport</keyword>
<comment type="similarity">
    <text evidence="4">Belongs to the pex2/pex10/pex12 family.</text>
</comment>
<dbReference type="GO" id="GO:0016562">
    <property type="term" value="P:protein import into peroxisome matrix, receptor recycling"/>
    <property type="evidence" value="ECO:0007669"/>
    <property type="project" value="UniProtKB-ARBA"/>
</dbReference>
<keyword evidence="17" id="KW-0576">Peroxisome</keyword>
<evidence type="ECO:0000259" key="20">
    <source>
        <dbReference type="PROSITE" id="PS50089"/>
    </source>
</evidence>
<sequence length="349" mass="38870">MDPGPSRQPLPPPPLQFVGNVQEDRLTFPPASQAQILRAQQRDSSQIYRLTELASELLRSLFGTRWLAHRQTIVDLTTRAVYLFLTLGRGQQTLGEEYTDIVPFASKSRRLPSRTRRMVTIILLLIPSILTSPSTITYLRNDDSRWCRTKRSLADVLESPWARIGAELHLVAFLLRGRFFDLARRLTGMTYISTLPARPPEQTPSYEPLGLLLLIALLNRLISTRMRAQSDPITPPPNLAFSSVPLSSLPLSPPLTPPPNNEVVLLSARTKDYDRPNTYLSPSAQILSGRQCTLCLEPRGTGEGSGGTVGVTECGHVFCWGCLGGLDKRECPLCRQGLRMERLVAAYNL</sequence>
<keyword evidence="9" id="KW-0812">Transmembrane</keyword>
<dbReference type="GO" id="GO:0061630">
    <property type="term" value="F:ubiquitin protein ligase activity"/>
    <property type="evidence" value="ECO:0007669"/>
    <property type="project" value="UniProtKB-EC"/>
</dbReference>
<dbReference type="GO" id="GO:0016567">
    <property type="term" value="P:protein ubiquitination"/>
    <property type="evidence" value="ECO:0007669"/>
    <property type="project" value="UniProtKB-ARBA"/>
</dbReference>
<keyword evidence="11 19" id="KW-0863">Zinc-finger</keyword>
<dbReference type="VEuPathDB" id="FungiDB:TREMEDRAFT_31565"/>
<evidence type="ECO:0000256" key="15">
    <source>
        <dbReference type="ARBA" id="ARBA00022989"/>
    </source>
</evidence>
<evidence type="ECO:0000256" key="4">
    <source>
        <dbReference type="ARBA" id="ARBA00008704"/>
    </source>
</evidence>
<reference evidence="21 22" key="1">
    <citation type="submission" date="2016-06" db="EMBL/GenBank/DDBJ databases">
        <title>Evolution of pathogenesis and genome organization in the Tremellales.</title>
        <authorList>
            <person name="Cuomo C."/>
            <person name="Litvintseva A."/>
            <person name="Heitman J."/>
            <person name="Chen Y."/>
            <person name="Sun S."/>
            <person name="Springer D."/>
            <person name="Dromer F."/>
            <person name="Young S."/>
            <person name="Zeng Q."/>
            <person name="Chapman S."/>
            <person name="Gujja S."/>
            <person name="Saif S."/>
            <person name="Birren B."/>
        </authorList>
    </citation>
    <scope>NUCLEOTIDE SEQUENCE [LARGE SCALE GENOMIC DNA]</scope>
    <source>
        <strain evidence="21 22">ATCC 28783</strain>
    </source>
</reference>
<comment type="pathway">
    <text evidence="3">Protein modification; protein ubiquitination.</text>
</comment>
<dbReference type="PANTHER" id="PTHR23350">
    <property type="entry name" value="PEROXISOME ASSEMBLY PROTEIN 10"/>
    <property type="match status" value="1"/>
</dbReference>
<dbReference type="InterPro" id="IPR001841">
    <property type="entry name" value="Znf_RING"/>
</dbReference>
<dbReference type="AlphaFoldDB" id="A0A4V1M418"/>
<comment type="catalytic activity">
    <reaction evidence="1">
        <text>S-ubiquitinyl-[E2 ubiquitin-conjugating enzyme]-L-cysteine + [acceptor protein]-L-lysine = [E2 ubiquitin-conjugating enzyme]-L-cysteine + N(6)-ubiquitinyl-[acceptor protein]-L-lysine.</text>
        <dbReference type="EC" id="2.3.2.27"/>
    </reaction>
</comment>
<evidence type="ECO:0000256" key="5">
    <source>
        <dbReference type="ARBA" id="ARBA00012483"/>
    </source>
</evidence>
<dbReference type="InterPro" id="IPR017907">
    <property type="entry name" value="Znf_RING_CS"/>
</dbReference>
<dbReference type="FunFam" id="3.30.40.10:FF:000671">
    <property type="entry name" value="Unplaced genomic scaffold supercont2.18, whole genome shotgun sequence"/>
    <property type="match status" value="1"/>
</dbReference>
<evidence type="ECO:0000256" key="7">
    <source>
        <dbReference type="ARBA" id="ARBA00022593"/>
    </source>
</evidence>
<evidence type="ECO:0000256" key="11">
    <source>
        <dbReference type="ARBA" id="ARBA00022771"/>
    </source>
</evidence>
<keyword evidence="16" id="KW-0472">Membrane</keyword>
<evidence type="ECO:0000313" key="22">
    <source>
        <dbReference type="Proteomes" id="UP000289152"/>
    </source>
</evidence>
<dbReference type="GO" id="GO:0005778">
    <property type="term" value="C:peroxisomal membrane"/>
    <property type="evidence" value="ECO:0007669"/>
    <property type="project" value="UniProtKB-SubCell"/>
</dbReference>
<evidence type="ECO:0000256" key="14">
    <source>
        <dbReference type="ARBA" id="ARBA00022927"/>
    </source>
</evidence>
<dbReference type="Proteomes" id="UP000289152">
    <property type="component" value="Unassembled WGS sequence"/>
</dbReference>
<evidence type="ECO:0000256" key="12">
    <source>
        <dbReference type="ARBA" id="ARBA00022786"/>
    </source>
</evidence>
<evidence type="ECO:0000256" key="3">
    <source>
        <dbReference type="ARBA" id="ARBA00004906"/>
    </source>
</evidence>
<evidence type="ECO:0000256" key="18">
    <source>
        <dbReference type="ARBA" id="ARBA00041230"/>
    </source>
</evidence>
<keyword evidence="10" id="KW-0479">Metal-binding</keyword>
<evidence type="ECO:0000256" key="19">
    <source>
        <dbReference type="PROSITE-ProRule" id="PRU00175"/>
    </source>
</evidence>
<keyword evidence="14" id="KW-0653">Protein transport</keyword>
<dbReference type="InterPro" id="IPR006845">
    <property type="entry name" value="Pex_N"/>
</dbReference>
<evidence type="ECO:0000256" key="10">
    <source>
        <dbReference type="ARBA" id="ARBA00022723"/>
    </source>
</evidence>
<dbReference type="InterPro" id="IPR013083">
    <property type="entry name" value="Znf_RING/FYVE/PHD"/>
</dbReference>
<evidence type="ECO:0000256" key="2">
    <source>
        <dbReference type="ARBA" id="ARBA00004585"/>
    </source>
</evidence>
<organism evidence="21 22">
    <name type="scientific">Tremella mesenterica</name>
    <name type="common">Jelly fungus</name>
    <dbReference type="NCBI Taxonomy" id="5217"/>
    <lineage>
        <taxon>Eukaryota</taxon>
        <taxon>Fungi</taxon>
        <taxon>Dikarya</taxon>
        <taxon>Basidiomycota</taxon>
        <taxon>Agaricomycotina</taxon>
        <taxon>Tremellomycetes</taxon>
        <taxon>Tremellales</taxon>
        <taxon>Tremellaceae</taxon>
        <taxon>Tremella</taxon>
    </lineage>
</organism>
<keyword evidence="7" id="KW-0962">Peroxisome biogenesis</keyword>
<comment type="caution">
    <text evidence="21">The sequence shown here is derived from an EMBL/GenBank/DDBJ whole genome shotgun (WGS) entry which is preliminary data.</text>
</comment>
<keyword evidence="15" id="KW-1133">Transmembrane helix</keyword>
<dbReference type="SMART" id="SM00184">
    <property type="entry name" value="RING"/>
    <property type="match status" value="1"/>
</dbReference>
<name>A0A4V1M418_TREME</name>
<evidence type="ECO:0000256" key="6">
    <source>
        <dbReference type="ARBA" id="ARBA00022448"/>
    </source>
</evidence>
<keyword evidence="12" id="KW-0833">Ubl conjugation pathway</keyword>
<dbReference type="FunCoup" id="A0A4V1M418">
    <property type="interactions" value="46"/>
</dbReference>
<dbReference type="GO" id="GO:0008270">
    <property type="term" value="F:zinc ion binding"/>
    <property type="evidence" value="ECO:0007669"/>
    <property type="project" value="UniProtKB-KW"/>
</dbReference>